<dbReference type="AlphaFoldDB" id="A0A7I8IMU3"/>
<gene>
    <name evidence="1" type="ORF">SI7747_04005606</name>
    <name evidence="2" type="ORF">SI8410_04006134</name>
</gene>
<sequence length="129" mass="15380">MRLDNILFRLGMRSNIPWYTLINGRIVDISSYRCKPQDKKRSKALIQNNIASTPHEEVPKHLTIASVDNKGQINQIIDSKWIRLKINEILVIEYYSRQTRLRKNNKERFRQLWCKVTGIRRELPHVVQI</sequence>
<name>A0A7I8IMU3_SPIIN</name>
<dbReference type="Gene3D" id="3.10.290.10">
    <property type="entry name" value="RNA-binding S4 domain"/>
    <property type="match status" value="1"/>
</dbReference>
<protein>
    <submittedName>
        <fullName evidence="1">Uncharacterized protein</fullName>
    </submittedName>
</protein>
<dbReference type="GO" id="GO:0003723">
    <property type="term" value="F:RNA binding"/>
    <property type="evidence" value="ECO:0007669"/>
    <property type="project" value="InterPro"/>
</dbReference>
<dbReference type="OrthoDB" id="726413at2759"/>
<proteinExistence type="predicted"/>
<organism evidence="1">
    <name type="scientific">Spirodela intermedia</name>
    <name type="common">Intermediate duckweed</name>
    <dbReference type="NCBI Taxonomy" id="51605"/>
    <lineage>
        <taxon>Eukaryota</taxon>
        <taxon>Viridiplantae</taxon>
        <taxon>Streptophyta</taxon>
        <taxon>Embryophyta</taxon>
        <taxon>Tracheophyta</taxon>
        <taxon>Spermatophyta</taxon>
        <taxon>Magnoliopsida</taxon>
        <taxon>Liliopsida</taxon>
        <taxon>Araceae</taxon>
        <taxon>Lemnoideae</taxon>
        <taxon>Spirodela</taxon>
    </lineage>
</organism>
<evidence type="ECO:0000313" key="3">
    <source>
        <dbReference type="Proteomes" id="UP000663760"/>
    </source>
</evidence>
<dbReference type="CDD" id="cd00165">
    <property type="entry name" value="S4"/>
    <property type="match status" value="1"/>
</dbReference>
<evidence type="ECO:0000313" key="2">
    <source>
        <dbReference type="EMBL" id="CAA7395473.1"/>
    </source>
</evidence>
<evidence type="ECO:0000313" key="1">
    <source>
        <dbReference type="EMBL" id="CAA2619439.1"/>
    </source>
</evidence>
<dbReference type="SUPFAM" id="SSF55174">
    <property type="entry name" value="Alpha-L RNA-binding motif"/>
    <property type="match status" value="1"/>
</dbReference>
<keyword evidence="3" id="KW-1185">Reference proteome</keyword>
<dbReference type="Proteomes" id="UP000663760">
    <property type="component" value="Chromosome 4"/>
</dbReference>
<dbReference type="EMBL" id="LR746267">
    <property type="protein sequence ID" value="CAA7395473.1"/>
    <property type="molecule type" value="Genomic_DNA"/>
</dbReference>
<dbReference type="InterPro" id="IPR036986">
    <property type="entry name" value="S4_RNA-bd_sf"/>
</dbReference>
<reference evidence="1" key="1">
    <citation type="submission" date="2019-12" db="EMBL/GenBank/DDBJ databases">
        <authorList>
            <person name="Scholz U."/>
            <person name="Mascher M."/>
            <person name="Fiebig A."/>
        </authorList>
    </citation>
    <scope>NUCLEOTIDE SEQUENCE</scope>
</reference>
<dbReference type="EMBL" id="LR743591">
    <property type="protein sequence ID" value="CAA2619439.1"/>
    <property type="molecule type" value="Genomic_DNA"/>
</dbReference>
<accession>A0A7I8IMU3</accession>